<keyword evidence="1" id="KW-0507">mRNA processing</keyword>
<dbReference type="GO" id="GO:0006397">
    <property type="term" value="P:mRNA processing"/>
    <property type="evidence" value="ECO:0007669"/>
    <property type="project" value="UniProtKB-KW"/>
</dbReference>
<dbReference type="PROSITE" id="PS50158">
    <property type="entry name" value="ZF_CCHC"/>
    <property type="match status" value="1"/>
</dbReference>
<reference evidence="4 5" key="1">
    <citation type="submission" date="2014-04" db="EMBL/GenBank/DDBJ databases">
        <authorList>
            <consortium name="DOE Joint Genome Institute"/>
            <person name="Kuo A."/>
            <person name="Tarkka M."/>
            <person name="Buscot F."/>
            <person name="Kohler A."/>
            <person name="Nagy L.G."/>
            <person name="Floudas D."/>
            <person name="Copeland A."/>
            <person name="Barry K.W."/>
            <person name="Cichocki N."/>
            <person name="Veneault-Fourrey C."/>
            <person name="LaButti K."/>
            <person name="Lindquist E.A."/>
            <person name="Lipzen A."/>
            <person name="Lundell T."/>
            <person name="Morin E."/>
            <person name="Murat C."/>
            <person name="Sun H."/>
            <person name="Tunlid A."/>
            <person name="Henrissat B."/>
            <person name="Grigoriev I.V."/>
            <person name="Hibbett D.S."/>
            <person name="Martin F."/>
            <person name="Nordberg H.P."/>
            <person name="Cantor M.N."/>
            <person name="Hua S.X."/>
        </authorList>
    </citation>
    <scope>NUCLEOTIDE SEQUENCE [LARGE SCALE GENOMIC DNA]</scope>
    <source>
        <strain evidence="4 5">F 1598</strain>
    </source>
</reference>
<dbReference type="GO" id="GO:0008270">
    <property type="term" value="F:zinc ion binding"/>
    <property type="evidence" value="ECO:0007669"/>
    <property type="project" value="UniProtKB-KW"/>
</dbReference>
<dbReference type="InterPro" id="IPR036875">
    <property type="entry name" value="Znf_CCHC_sf"/>
</dbReference>
<keyword evidence="2" id="KW-0862">Zinc</keyword>
<evidence type="ECO:0000313" key="4">
    <source>
        <dbReference type="EMBL" id="KIM83651.1"/>
    </source>
</evidence>
<evidence type="ECO:0000313" key="5">
    <source>
        <dbReference type="Proteomes" id="UP000054166"/>
    </source>
</evidence>
<evidence type="ECO:0000256" key="2">
    <source>
        <dbReference type="PROSITE-ProRule" id="PRU00047"/>
    </source>
</evidence>
<evidence type="ECO:0000259" key="3">
    <source>
        <dbReference type="PROSITE" id="PS50158"/>
    </source>
</evidence>
<dbReference type="HOGENOM" id="CLU_1696192_0_0_1"/>
<dbReference type="SUPFAM" id="SSF57756">
    <property type="entry name" value="Retrovirus zinc finger-like domains"/>
    <property type="match status" value="1"/>
</dbReference>
<keyword evidence="5" id="KW-1185">Reference proteome</keyword>
<protein>
    <recommendedName>
        <fullName evidence="3">CCHC-type domain-containing protein</fullName>
    </recommendedName>
</protein>
<name>A0A0C3FZL9_PILCF</name>
<dbReference type="InParanoid" id="A0A0C3FZL9"/>
<dbReference type="Proteomes" id="UP000054166">
    <property type="component" value="Unassembled WGS sequence"/>
</dbReference>
<proteinExistence type="predicted"/>
<feature type="domain" description="CCHC-type" evidence="3">
    <location>
        <begin position="27"/>
        <end position="40"/>
    </location>
</feature>
<gene>
    <name evidence="4" type="ORF">PILCRDRAFT_432463</name>
</gene>
<sequence>MKLSYRLSSGWWTMCMPNTVRTAERVCWRCGRENHVARNCVADMPDDVKRKVANHANIVTTSPDEGIFDSELFAFASGEAIIRFVNPSRMVPGSNGNLNPDERRTLHGNATHIFIIIIWHIHLLHSFTYFIQGVIRLDVFSCLSLVTVAVRSKQQ</sequence>
<dbReference type="EMBL" id="KN832990">
    <property type="protein sequence ID" value="KIM83651.1"/>
    <property type="molecule type" value="Genomic_DNA"/>
</dbReference>
<keyword evidence="2" id="KW-0863">Zinc-finger</keyword>
<reference evidence="5" key="2">
    <citation type="submission" date="2015-01" db="EMBL/GenBank/DDBJ databases">
        <title>Evolutionary Origins and Diversification of the Mycorrhizal Mutualists.</title>
        <authorList>
            <consortium name="DOE Joint Genome Institute"/>
            <consortium name="Mycorrhizal Genomics Consortium"/>
            <person name="Kohler A."/>
            <person name="Kuo A."/>
            <person name="Nagy L.G."/>
            <person name="Floudas D."/>
            <person name="Copeland A."/>
            <person name="Barry K.W."/>
            <person name="Cichocki N."/>
            <person name="Veneault-Fourrey C."/>
            <person name="LaButti K."/>
            <person name="Lindquist E.A."/>
            <person name="Lipzen A."/>
            <person name="Lundell T."/>
            <person name="Morin E."/>
            <person name="Murat C."/>
            <person name="Riley R."/>
            <person name="Ohm R."/>
            <person name="Sun H."/>
            <person name="Tunlid A."/>
            <person name="Henrissat B."/>
            <person name="Grigoriev I.V."/>
            <person name="Hibbett D.S."/>
            <person name="Martin F."/>
        </authorList>
    </citation>
    <scope>NUCLEOTIDE SEQUENCE [LARGE SCALE GENOMIC DNA]</scope>
    <source>
        <strain evidence="5">F 1598</strain>
    </source>
</reference>
<organism evidence="4 5">
    <name type="scientific">Piloderma croceum (strain F 1598)</name>
    <dbReference type="NCBI Taxonomy" id="765440"/>
    <lineage>
        <taxon>Eukaryota</taxon>
        <taxon>Fungi</taxon>
        <taxon>Dikarya</taxon>
        <taxon>Basidiomycota</taxon>
        <taxon>Agaricomycotina</taxon>
        <taxon>Agaricomycetes</taxon>
        <taxon>Agaricomycetidae</taxon>
        <taxon>Atheliales</taxon>
        <taxon>Atheliaceae</taxon>
        <taxon>Piloderma</taxon>
    </lineage>
</organism>
<accession>A0A0C3FZL9</accession>
<keyword evidence="2" id="KW-0479">Metal-binding</keyword>
<dbReference type="InterPro" id="IPR001878">
    <property type="entry name" value="Znf_CCHC"/>
</dbReference>
<dbReference type="GO" id="GO:0003676">
    <property type="term" value="F:nucleic acid binding"/>
    <property type="evidence" value="ECO:0007669"/>
    <property type="project" value="InterPro"/>
</dbReference>
<evidence type="ECO:0000256" key="1">
    <source>
        <dbReference type="ARBA" id="ARBA00022664"/>
    </source>
</evidence>
<dbReference type="AlphaFoldDB" id="A0A0C3FZL9"/>